<organism evidence="6 7">
    <name type="scientific">Aphanomyces stellatus</name>
    <dbReference type="NCBI Taxonomy" id="120398"/>
    <lineage>
        <taxon>Eukaryota</taxon>
        <taxon>Sar</taxon>
        <taxon>Stramenopiles</taxon>
        <taxon>Oomycota</taxon>
        <taxon>Saprolegniomycetes</taxon>
        <taxon>Saprolegniales</taxon>
        <taxon>Verrucalvaceae</taxon>
        <taxon>Aphanomyces</taxon>
    </lineage>
</organism>
<evidence type="ECO:0000256" key="1">
    <source>
        <dbReference type="ARBA" id="ARBA00022737"/>
    </source>
</evidence>
<dbReference type="AlphaFoldDB" id="A0A485KD12"/>
<keyword evidence="2" id="KW-1015">Disulfide bond</keyword>
<feature type="chain" id="PRO_5033436805" evidence="3">
    <location>
        <begin position="23"/>
        <end position="273"/>
    </location>
</feature>
<name>A0A485KD12_9STRA</name>
<proteinExistence type="predicted"/>
<keyword evidence="7" id="KW-1185">Reference proteome</keyword>
<gene>
    <name evidence="6" type="primary">Aste57867_4659</name>
    <name evidence="5" type="ORF">As57867_004646</name>
    <name evidence="6" type="ORF">ASTE57867_4659</name>
</gene>
<dbReference type="EMBL" id="CAADRA010001186">
    <property type="protein sequence ID" value="VFT81762.1"/>
    <property type="molecule type" value="Genomic_DNA"/>
</dbReference>
<dbReference type="InterPro" id="IPR000177">
    <property type="entry name" value="Apple"/>
</dbReference>
<evidence type="ECO:0000259" key="4">
    <source>
        <dbReference type="SMART" id="SM00198"/>
    </source>
</evidence>
<dbReference type="OrthoDB" id="337038at2759"/>
<dbReference type="Gene3D" id="3.40.33.10">
    <property type="entry name" value="CAP"/>
    <property type="match status" value="1"/>
</dbReference>
<dbReference type="InterPro" id="IPR014044">
    <property type="entry name" value="CAP_dom"/>
</dbReference>
<dbReference type="CDD" id="cd01100">
    <property type="entry name" value="APPLE_Factor_XI_like"/>
    <property type="match status" value="1"/>
</dbReference>
<feature type="domain" description="SCP" evidence="4">
    <location>
        <begin position="111"/>
        <end position="247"/>
    </location>
</feature>
<reference evidence="5" key="2">
    <citation type="submission" date="2019-06" db="EMBL/GenBank/DDBJ databases">
        <title>Genomics analysis of Aphanomyces spp. identifies a new class of oomycete effector associated with host adaptation.</title>
        <authorList>
            <person name="Gaulin E."/>
        </authorList>
    </citation>
    <scope>NUCLEOTIDE SEQUENCE</scope>
    <source>
        <strain evidence="5">CBS 578.67</strain>
    </source>
</reference>
<sequence length="273" mass="29044">MKPTATIVFLAALLVDSIAVNGSDLRQLDNEASCGVIEVDTDYPGNDIAMQPVDSMADCCALCAANPACQVAVSSTGMCILKSSKDGPKTRVPGAIAISSPQVVGSPSSGTLNDQILVQLNLLRQAHDLDPVVWNPDLAARMQAWADSCPQATGGGHGGPPGSQNLASFDPCDNDCMRYLGPSWSWYDEVTRWDFDADMCANGNWMDCGHFYNSLNPAVTSIACGASTCFNPIIGRDDSLVWCNYVGAQDPPQIPRPNMAYDDLRASLTADFV</sequence>
<dbReference type="Pfam" id="PF00188">
    <property type="entry name" value="CAP"/>
    <property type="match status" value="1"/>
</dbReference>
<dbReference type="InterPro" id="IPR003609">
    <property type="entry name" value="Pan_app"/>
</dbReference>
<dbReference type="Pfam" id="PF14295">
    <property type="entry name" value="PAN_4"/>
    <property type="match status" value="1"/>
</dbReference>
<evidence type="ECO:0000256" key="2">
    <source>
        <dbReference type="ARBA" id="ARBA00023157"/>
    </source>
</evidence>
<dbReference type="Proteomes" id="UP000332933">
    <property type="component" value="Unassembled WGS sequence"/>
</dbReference>
<dbReference type="SMART" id="SM00198">
    <property type="entry name" value="SCP"/>
    <property type="match status" value="1"/>
</dbReference>
<dbReference type="SUPFAM" id="SSF55797">
    <property type="entry name" value="PR-1-like"/>
    <property type="match status" value="1"/>
</dbReference>
<keyword evidence="3" id="KW-0732">Signal</keyword>
<dbReference type="PANTHER" id="PTHR10334">
    <property type="entry name" value="CYSTEINE-RICH SECRETORY PROTEIN-RELATED"/>
    <property type="match status" value="1"/>
</dbReference>
<evidence type="ECO:0000256" key="3">
    <source>
        <dbReference type="SAM" id="SignalP"/>
    </source>
</evidence>
<evidence type="ECO:0000313" key="7">
    <source>
        <dbReference type="Proteomes" id="UP000332933"/>
    </source>
</evidence>
<feature type="signal peptide" evidence="3">
    <location>
        <begin position="1"/>
        <end position="22"/>
    </location>
</feature>
<dbReference type="InterPro" id="IPR001283">
    <property type="entry name" value="CRISP-related"/>
</dbReference>
<dbReference type="EMBL" id="VJMH01001186">
    <property type="protein sequence ID" value="KAF0712793.1"/>
    <property type="molecule type" value="Genomic_DNA"/>
</dbReference>
<protein>
    <submittedName>
        <fullName evidence="6">Aste57867_4659 protein</fullName>
    </submittedName>
</protein>
<accession>A0A485KD12</accession>
<dbReference type="GO" id="GO:0006508">
    <property type="term" value="P:proteolysis"/>
    <property type="evidence" value="ECO:0007669"/>
    <property type="project" value="InterPro"/>
</dbReference>
<reference evidence="6 7" key="1">
    <citation type="submission" date="2019-03" db="EMBL/GenBank/DDBJ databases">
        <authorList>
            <person name="Gaulin E."/>
            <person name="Dumas B."/>
        </authorList>
    </citation>
    <scope>NUCLEOTIDE SEQUENCE [LARGE SCALE GENOMIC DNA]</scope>
    <source>
        <strain evidence="6">CBS 568.67</strain>
    </source>
</reference>
<dbReference type="Gene3D" id="3.50.4.10">
    <property type="entry name" value="Hepatocyte Growth Factor"/>
    <property type="match status" value="1"/>
</dbReference>
<evidence type="ECO:0000313" key="5">
    <source>
        <dbReference type="EMBL" id="KAF0712793.1"/>
    </source>
</evidence>
<dbReference type="GO" id="GO:0005576">
    <property type="term" value="C:extracellular region"/>
    <property type="evidence" value="ECO:0007669"/>
    <property type="project" value="InterPro"/>
</dbReference>
<dbReference type="CDD" id="cd05380">
    <property type="entry name" value="CAP_euk"/>
    <property type="match status" value="1"/>
</dbReference>
<dbReference type="InterPro" id="IPR035940">
    <property type="entry name" value="CAP_sf"/>
</dbReference>
<keyword evidence="1" id="KW-0677">Repeat</keyword>
<evidence type="ECO:0000313" key="6">
    <source>
        <dbReference type="EMBL" id="VFT81762.1"/>
    </source>
</evidence>